<keyword evidence="1" id="KW-0472">Membrane</keyword>
<evidence type="ECO:0000313" key="3">
    <source>
        <dbReference type="Proteomes" id="UP000078200"/>
    </source>
</evidence>
<feature type="transmembrane region" description="Helical" evidence="1">
    <location>
        <begin position="41"/>
        <end position="59"/>
    </location>
</feature>
<evidence type="ECO:0000256" key="1">
    <source>
        <dbReference type="SAM" id="Phobius"/>
    </source>
</evidence>
<proteinExistence type="predicted"/>
<keyword evidence="1" id="KW-0812">Transmembrane</keyword>
<accession>A0A1A9VLQ0</accession>
<keyword evidence="1" id="KW-1133">Transmembrane helix</keyword>
<reference evidence="2" key="1">
    <citation type="submission" date="2020-05" db="UniProtKB">
        <authorList>
            <consortium name="EnsemblMetazoa"/>
        </authorList>
    </citation>
    <scope>IDENTIFICATION</scope>
    <source>
        <strain evidence="2">TTRI</strain>
    </source>
</reference>
<evidence type="ECO:0000313" key="2">
    <source>
        <dbReference type="EnsemblMetazoa" id="GAUT040954-PA"/>
    </source>
</evidence>
<dbReference type="AlphaFoldDB" id="A0A1A9VLQ0"/>
<keyword evidence="3" id="KW-1185">Reference proteome</keyword>
<dbReference type="Proteomes" id="UP000078200">
    <property type="component" value="Unassembled WGS sequence"/>
</dbReference>
<organism evidence="2 3">
    <name type="scientific">Glossina austeni</name>
    <name type="common">Savannah tsetse fly</name>
    <dbReference type="NCBI Taxonomy" id="7395"/>
    <lineage>
        <taxon>Eukaryota</taxon>
        <taxon>Metazoa</taxon>
        <taxon>Ecdysozoa</taxon>
        <taxon>Arthropoda</taxon>
        <taxon>Hexapoda</taxon>
        <taxon>Insecta</taxon>
        <taxon>Pterygota</taxon>
        <taxon>Neoptera</taxon>
        <taxon>Endopterygota</taxon>
        <taxon>Diptera</taxon>
        <taxon>Brachycera</taxon>
        <taxon>Muscomorpha</taxon>
        <taxon>Hippoboscoidea</taxon>
        <taxon>Glossinidae</taxon>
        <taxon>Glossina</taxon>
    </lineage>
</organism>
<dbReference type="EnsemblMetazoa" id="GAUT040954-RA">
    <property type="protein sequence ID" value="GAUT040954-PA"/>
    <property type="gene ID" value="GAUT040954"/>
</dbReference>
<sequence>MPKNCNGLAISERETLVKLMALLAREETLAPPSCNSKITPIRIIAFGTLCFALSLLVVIRRHTAMVLGSGSSNTSSRSTVAWCRLVPLYCIVKHMAKQKIHAMQNTLANVHNVFTQIHDYCVHLCHCAQI</sequence>
<dbReference type="VEuPathDB" id="VectorBase:GAUT040954"/>
<protein>
    <submittedName>
        <fullName evidence="2">Uncharacterized protein</fullName>
    </submittedName>
</protein>
<name>A0A1A9VLQ0_GLOAU</name>